<keyword evidence="13 15" id="KW-0811">Translocation</keyword>
<evidence type="ECO:0000256" key="13">
    <source>
        <dbReference type="ARBA" id="ARBA00023010"/>
    </source>
</evidence>
<evidence type="ECO:0000256" key="10">
    <source>
        <dbReference type="ARBA" id="ARBA00022840"/>
    </source>
</evidence>
<dbReference type="GO" id="GO:0005829">
    <property type="term" value="C:cytosol"/>
    <property type="evidence" value="ECO:0007669"/>
    <property type="project" value="TreeGrafter"/>
</dbReference>
<keyword evidence="9" id="KW-0862">Zinc</keyword>
<evidence type="ECO:0000256" key="16">
    <source>
        <dbReference type="SAM" id="MobiDB-lite"/>
    </source>
</evidence>
<dbReference type="Proteomes" id="UP000197025">
    <property type="component" value="Unassembled WGS sequence"/>
</dbReference>
<dbReference type="Pfam" id="PF07516">
    <property type="entry name" value="SecA_SW"/>
    <property type="match status" value="2"/>
</dbReference>
<feature type="binding site" evidence="15">
    <location>
        <begin position="148"/>
        <end position="152"/>
    </location>
    <ligand>
        <name>ATP</name>
        <dbReference type="ChEBI" id="CHEBI:30616"/>
    </ligand>
</feature>
<evidence type="ECO:0000313" key="20">
    <source>
        <dbReference type="Proteomes" id="UP000197025"/>
    </source>
</evidence>
<evidence type="ECO:0000256" key="15">
    <source>
        <dbReference type="HAMAP-Rule" id="MF_01382"/>
    </source>
</evidence>
<dbReference type="FunCoup" id="A0A212RU79">
    <property type="interactions" value="437"/>
</dbReference>
<feature type="domain" description="Helicase ATP-binding" evidence="17">
    <location>
        <begin position="132"/>
        <end position="313"/>
    </location>
</feature>
<keyword evidence="19" id="KW-0347">Helicase</keyword>
<keyword evidence="4 15" id="KW-0813">Transport</keyword>
<dbReference type="InterPro" id="IPR036670">
    <property type="entry name" value="SecA_X-link_sf"/>
</dbReference>
<keyword evidence="19" id="KW-0378">Hydrolase</keyword>
<dbReference type="GO" id="GO:0004386">
    <property type="term" value="F:helicase activity"/>
    <property type="evidence" value="ECO:0007669"/>
    <property type="project" value="UniProtKB-KW"/>
</dbReference>
<dbReference type="OrthoDB" id="9805579at2"/>
<evidence type="ECO:0000256" key="12">
    <source>
        <dbReference type="ARBA" id="ARBA00022967"/>
    </source>
</evidence>
<dbReference type="GO" id="GO:0031522">
    <property type="term" value="C:cell envelope Sec protein transport complex"/>
    <property type="evidence" value="ECO:0007669"/>
    <property type="project" value="TreeGrafter"/>
</dbReference>
<feature type="domain" description="SecA family profile" evidence="18">
    <location>
        <begin position="3"/>
        <end position="789"/>
    </location>
</feature>
<dbReference type="InterPro" id="IPR044722">
    <property type="entry name" value="SecA_SF2_C"/>
</dbReference>
<evidence type="ECO:0000259" key="17">
    <source>
        <dbReference type="PROSITE" id="PS51192"/>
    </source>
</evidence>
<keyword evidence="5 15" id="KW-1003">Cell membrane</keyword>
<feature type="compositionally biased region" description="Pro residues" evidence="16">
    <location>
        <begin position="1336"/>
        <end position="1350"/>
    </location>
</feature>
<keyword evidence="10 15" id="KW-0067">ATP-binding</keyword>
<dbReference type="SMART" id="SM00957">
    <property type="entry name" value="SecA_DEAD"/>
    <property type="match status" value="1"/>
</dbReference>
<evidence type="ECO:0000256" key="8">
    <source>
        <dbReference type="ARBA" id="ARBA00022741"/>
    </source>
</evidence>
<dbReference type="GO" id="GO:0043952">
    <property type="term" value="P:protein transport by the Sec complex"/>
    <property type="evidence" value="ECO:0007669"/>
    <property type="project" value="UniProtKB-ARBA"/>
</dbReference>
<evidence type="ECO:0000256" key="11">
    <source>
        <dbReference type="ARBA" id="ARBA00022927"/>
    </source>
</evidence>
<dbReference type="InterPro" id="IPR011115">
    <property type="entry name" value="SecA_DEAD"/>
</dbReference>
<keyword evidence="7" id="KW-0479">Metal-binding</keyword>
<dbReference type="GO" id="GO:0065002">
    <property type="term" value="P:intracellular protein transmembrane transport"/>
    <property type="evidence" value="ECO:0007669"/>
    <property type="project" value="UniProtKB-UniRule"/>
</dbReference>
<evidence type="ECO:0000256" key="1">
    <source>
        <dbReference type="ARBA" id="ARBA00001947"/>
    </source>
</evidence>
<proteinExistence type="inferred from homology"/>
<dbReference type="HAMAP" id="MF_01382">
    <property type="entry name" value="SecA"/>
    <property type="match status" value="1"/>
</dbReference>
<evidence type="ECO:0000256" key="4">
    <source>
        <dbReference type="ARBA" id="ARBA00022448"/>
    </source>
</evidence>
<dbReference type="InterPro" id="IPR011116">
    <property type="entry name" value="SecA_Wing/Scaffold"/>
</dbReference>
<keyword evidence="20" id="KW-1185">Reference proteome</keyword>
<dbReference type="InterPro" id="IPR014018">
    <property type="entry name" value="SecA_motor_DEAD"/>
</dbReference>
<dbReference type="PANTHER" id="PTHR30612:SF0">
    <property type="entry name" value="CHLOROPLAST PROTEIN-TRANSPORTING ATPASE"/>
    <property type="match status" value="1"/>
</dbReference>
<dbReference type="SUPFAM" id="SSF52540">
    <property type="entry name" value="P-loop containing nucleoside triphosphate hydrolases"/>
    <property type="match status" value="2"/>
</dbReference>
<evidence type="ECO:0000256" key="5">
    <source>
        <dbReference type="ARBA" id="ARBA00022475"/>
    </source>
</evidence>
<dbReference type="InterPro" id="IPR014001">
    <property type="entry name" value="Helicase_ATP-bd"/>
</dbReference>
<dbReference type="InterPro" id="IPR036266">
    <property type="entry name" value="SecA_Wing/Scaffold_sf"/>
</dbReference>
<dbReference type="FunFam" id="3.40.50.300:FF:000113">
    <property type="entry name" value="Preprotein translocase subunit SecA"/>
    <property type="match status" value="1"/>
</dbReference>
<dbReference type="PANTHER" id="PTHR30612">
    <property type="entry name" value="SECA INNER MEMBRANE COMPONENT OF SEC PROTEIN SECRETION SYSTEM"/>
    <property type="match status" value="1"/>
</dbReference>
<dbReference type="PROSITE" id="PS01312">
    <property type="entry name" value="SECA"/>
    <property type="match status" value="1"/>
</dbReference>
<reference evidence="20" key="1">
    <citation type="submission" date="2017-06" db="EMBL/GenBank/DDBJ databases">
        <authorList>
            <person name="Varghese N."/>
            <person name="Submissions S."/>
        </authorList>
    </citation>
    <scope>NUCLEOTIDE SEQUENCE [LARGE SCALE GENOMIC DNA]</scope>
    <source>
        <strain evidence="20">JAD2</strain>
    </source>
</reference>
<feature type="binding site" evidence="15">
    <location>
        <position position="652"/>
    </location>
    <ligand>
        <name>ATP</name>
        <dbReference type="ChEBI" id="CHEBI:30616"/>
    </ligand>
</feature>
<dbReference type="InterPro" id="IPR004027">
    <property type="entry name" value="SEC_C_motif"/>
</dbReference>
<evidence type="ECO:0000256" key="6">
    <source>
        <dbReference type="ARBA" id="ARBA00022490"/>
    </source>
</evidence>
<evidence type="ECO:0000256" key="2">
    <source>
        <dbReference type="ARBA" id="ARBA00004170"/>
    </source>
</evidence>
<comment type="similarity">
    <text evidence="3 15">Belongs to the SecA family.</text>
</comment>
<dbReference type="SMART" id="SM00958">
    <property type="entry name" value="SecA_PP_bind"/>
    <property type="match status" value="1"/>
</dbReference>
<comment type="subcellular location">
    <subcellularLocation>
        <location evidence="15">Cell membrane</location>
        <topology evidence="15">Peripheral membrane protein</topology>
        <orientation evidence="15">Cytoplasmic side</orientation>
    </subcellularLocation>
    <subcellularLocation>
        <location evidence="15">Cytoplasm</location>
    </subcellularLocation>
    <subcellularLocation>
        <location evidence="2">Membrane</location>
        <topology evidence="2">Peripheral membrane protein</topology>
    </subcellularLocation>
    <text evidence="15">Distribution is 50-50.</text>
</comment>
<dbReference type="CDD" id="cd17928">
    <property type="entry name" value="DEXDc_SecA"/>
    <property type="match status" value="1"/>
</dbReference>
<dbReference type="GO" id="GO:0006605">
    <property type="term" value="P:protein targeting"/>
    <property type="evidence" value="ECO:0007669"/>
    <property type="project" value="UniProtKB-UniRule"/>
</dbReference>
<sequence>MLKQILGKILGEPSERWLRRWAPLVEAINRLEPEFEALTDAELRAMTDRFRSRIAEAISHHREAYRQAHLAWLVERDPQRRTQLEYEVRQRLSELRQAEEAILEEILPQAFAAVREASKRTLGLRHYDVQLLGGIALHFGKVAEMKTGEGKTLVATLPLYLNALLGLGAHLVTVNDYLARRDTRWMGPIYHLLGLRVGLLQAGEGNAYLYDPDYTGGKEDFAQLRPVSRKEAYLADITYGTNNEFGFDYLRDNMAFTLEARVQRLERPHRYAIVDEVDNILIDEARTPLIISGPAEEATEEYIRWAQIVRQLRPGDYEIDEKHRTVHLTDSGYDRVEQLIGKPLFDPERPEELTPEQMKMIHHLEQALKAQFLYHRNRDYIVQGRQVVIIDEFTGRLMPDRRWSDGLHQAIEAKEGVPIRPENVTYATITIQNYFRMYEKLAGMTGTAATEAEEFQKIYGLDVVVIPTHRPMIRIDHPDVIYRTKEAKHRAILREIVRMHTLGRPVLVGTTSVEASDYLSKRLQGEGLRWLALVDLVKDALRRGETGSKGEFSEEERALLNQPPDKLPLGKLRSWARAMGLDPDPMAPANLERLAALWDVEDSDRLRRVLERGIPHEVLNARHHDREARIIAQAGRVGAVTIATNMAGRGVDIKLGGELPEEVLGDVNRVLRRAGFNPYEMTFEERAEALRRLDSSQYGLYGEAVRRFLEHIEGERTVKALGGLHVIGTERHEARRIDNQLRGRAGRQGDPGSSRFYLSLEDDLLRRFAGDRLRRFMERVWEDEDEPLEHPWLNKTIEEAQRRVEGYNFDIRKHLLEYDDVLNRQRELIYSQRLRLLLRDDLHDDLWAMVEAEVDRRLRQMKPGEGWKVIEWLDSIQPPMVLGDGRFLPSFGLALLLERLRLDGNVAAEAMALLREAAQAAAAHWAEAAARAVQAVADRSREALSDWVETAERAFEDWLQESQESGQAPSLRSLLERVRELTGLEIRLEGMRAARPEEVRAALTEAVQEAGHRALRMQAMAAAARRVGIGFTLNEADLLESSWEDLAEIIREGVQAEAQARLEAHLREAEGLLTERLNGQRDATALAQALWEAQFTRQTAFDARTHQRVTYAQVVFPLSYLAGRLFEEIPEAERGPRILEHLHGVLEAREEELGRTTWASVADQRPVDLEEAARLSLQAWLGEARWEAVAEVPFRQWDPALQEEALRFFGRRAFSAAARDLLLSLIGQLWVEYLTAIENLRQGIGLEAFGQRDPLVEYKRRAFEMFQDLLNNIRAETVRRLFLIVPAGQALARERRSAPGARARVQAEPASRAIGRNDPCPCGSGKKYKHCHGRPGAPPLPGTAPSPRPTSEPRRR</sequence>
<keyword evidence="8 15" id="KW-0547">Nucleotide-binding</keyword>
<comment type="catalytic activity">
    <reaction evidence="15">
        <text>ATP + H2O + cellular proteinSide 1 = ADP + phosphate + cellular proteinSide 2.</text>
        <dbReference type="EC" id="7.4.2.8"/>
    </reaction>
</comment>
<comment type="function">
    <text evidence="15">Part of the Sec protein translocase complex. Interacts with the SecYEG preprotein conducting channel. Has a central role in coupling the hydrolysis of ATP to the transfer of proteins into and across the cell membrane, serving as an ATP-driven molecular motor driving the stepwise translocation of polypeptide chains across the membrane.</text>
</comment>
<feature type="region of interest" description="Disordered" evidence="16">
    <location>
        <begin position="1295"/>
        <end position="1356"/>
    </location>
</feature>
<dbReference type="GO" id="GO:0005886">
    <property type="term" value="C:plasma membrane"/>
    <property type="evidence" value="ECO:0007669"/>
    <property type="project" value="UniProtKB-SubCell"/>
</dbReference>
<comment type="subunit">
    <text evidence="15">Monomer and homodimer. Part of the essential Sec protein translocation apparatus which comprises SecA, SecYEG and auxiliary proteins SecDF. Other proteins may also be involved.</text>
</comment>
<evidence type="ECO:0000259" key="18">
    <source>
        <dbReference type="PROSITE" id="PS51196"/>
    </source>
</evidence>
<dbReference type="Pfam" id="PF02810">
    <property type="entry name" value="SEC-C"/>
    <property type="match status" value="1"/>
</dbReference>
<dbReference type="PRINTS" id="PR00906">
    <property type="entry name" value="SECA"/>
</dbReference>
<dbReference type="RefSeq" id="WP_088572515.1">
    <property type="nucleotide sequence ID" value="NZ_FYEK01000078.1"/>
</dbReference>
<evidence type="ECO:0000256" key="14">
    <source>
        <dbReference type="ARBA" id="ARBA00023136"/>
    </source>
</evidence>
<evidence type="ECO:0000313" key="19">
    <source>
        <dbReference type="EMBL" id="SNB76242.1"/>
    </source>
</evidence>
<dbReference type="GO" id="GO:0017038">
    <property type="term" value="P:protein import"/>
    <property type="evidence" value="ECO:0007669"/>
    <property type="project" value="InterPro"/>
</dbReference>
<dbReference type="InterPro" id="IPR011130">
    <property type="entry name" value="SecA_preprotein_X-link_dom"/>
</dbReference>
<keyword evidence="12 15" id="KW-1278">Translocase</keyword>
<evidence type="ECO:0000256" key="9">
    <source>
        <dbReference type="ARBA" id="ARBA00022833"/>
    </source>
</evidence>
<feature type="binding site" evidence="15">
    <location>
        <position position="130"/>
    </location>
    <ligand>
        <name>ATP</name>
        <dbReference type="ChEBI" id="CHEBI:30616"/>
    </ligand>
</feature>
<dbReference type="Gene3D" id="3.90.1440.10">
    <property type="entry name" value="SecA, preprotein cross-linking domain"/>
    <property type="match status" value="1"/>
</dbReference>
<gene>
    <name evidence="15" type="primary">secA</name>
    <name evidence="19" type="ORF">SAMN02746019_00028390</name>
</gene>
<dbReference type="Gene3D" id="3.40.50.300">
    <property type="entry name" value="P-loop containing nucleotide triphosphate hydrolases"/>
    <property type="match status" value="3"/>
</dbReference>
<dbReference type="EMBL" id="FYEK01000078">
    <property type="protein sequence ID" value="SNB76242.1"/>
    <property type="molecule type" value="Genomic_DNA"/>
</dbReference>
<dbReference type="GO" id="GO:0046872">
    <property type="term" value="F:metal ion binding"/>
    <property type="evidence" value="ECO:0007669"/>
    <property type="project" value="UniProtKB-KW"/>
</dbReference>
<dbReference type="InterPro" id="IPR027417">
    <property type="entry name" value="P-loop_NTPase"/>
</dbReference>
<dbReference type="Pfam" id="PF01043">
    <property type="entry name" value="SecA_PP_bind"/>
    <property type="match status" value="1"/>
</dbReference>
<dbReference type="SUPFAM" id="SSF81767">
    <property type="entry name" value="Pre-protein crosslinking domain of SecA"/>
    <property type="match status" value="1"/>
</dbReference>
<protein>
    <recommendedName>
        <fullName evidence="15">Protein translocase subunit SecA</fullName>
        <ecNumber evidence="15">7.4.2.8</ecNumber>
    </recommendedName>
</protein>
<evidence type="ECO:0000256" key="3">
    <source>
        <dbReference type="ARBA" id="ARBA00007650"/>
    </source>
</evidence>
<dbReference type="Pfam" id="PF07517">
    <property type="entry name" value="SecA_DEAD"/>
    <property type="match status" value="1"/>
</dbReference>
<dbReference type="PROSITE" id="PS51196">
    <property type="entry name" value="SECA_MOTOR_DEAD"/>
    <property type="match status" value="1"/>
</dbReference>
<dbReference type="GO" id="GO:0008564">
    <property type="term" value="F:protein-exporting ATPase activity"/>
    <property type="evidence" value="ECO:0007669"/>
    <property type="project" value="UniProtKB-EC"/>
</dbReference>
<comment type="cofactor">
    <cofactor evidence="1">
        <name>Zn(2+)</name>
        <dbReference type="ChEBI" id="CHEBI:29105"/>
    </cofactor>
</comment>
<dbReference type="InterPro" id="IPR020937">
    <property type="entry name" value="SecA_CS"/>
</dbReference>
<dbReference type="EC" id="7.4.2.8" evidence="15"/>
<dbReference type="Gene3D" id="3.10.450.50">
    <property type="match status" value="1"/>
</dbReference>
<organism evidence="19 20">
    <name type="scientific">Thermoflexus hugenholtzii JAD2</name>
    <dbReference type="NCBI Taxonomy" id="877466"/>
    <lineage>
        <taxon>Bacteria</taxon>
        <taxon>Bacillati</taxon>
        <taxon>Chloroflexota</taxon>
        <taxon>Thermoflexia</taxon>
        <taxon>Thermoflexales</taxon>
        <taxon>Thermoflexaceae</taxon>
        <taxon>Thermoflexus</taxon>
    </lineage>
</organism>
<dbReference type="Gene3D" id="1.10.3060.10">
    <property type="entry name" value="Helical scaffold and wing domains of SecA"/>
    <property type="match status" value="2"/>
</dbReference>
<dbReference type="CDD" id="cd18803">
    <property type="entry name" value="SF2_C_secA"/>
    <property type="match status" value="1"/>
</dbReference>
<dbReference type="PROSITE" id="PS51192">
    <property type="entry name" value="HELICASE_ATP_BIND_1"/>
    <property type="match status" value="1"/>
</dbReference>
<dbReference type="InParanoid" id="A0A212RU79"/>
<keyword evidence="6 15" id="KW-0963">Cytoplasm</keyword>
<evidence type="ECO:0000256" key="7">
    <source>
        <dbReference type="ARBA" id="ARBA00022723"/>
    </source>
</evidence>
<dbReference type="GO" id="GO:0005524">
    <property type="term" value="F:ATP binding"/>
    <property type="evidence" value="ECO:0007669"/>
    <property type="project" value="UniProtKB-UniRule"/>
</dbReference>
<name>A0A212RU79_9CHLR</name>
<dbReference type="SUPFAM" id="SSF81886">
    <property type="entry name" value="Helical scaffold and wing domains of SecA"/>
    <property type="match status" value="2"/>
</dbReference>
<keyword evidence="11 15" id="KW-0653">Protein transport</keyword>
<dbReference type="Pfam" id="PF21090">
    <property type="entry name" value="P-loop_SecA"/>
    <property type="match status" value="2"/>
</dbReference>
<dbReference type="InterPro" id="IPR000185">
    <property type="entry name" value="SecA"/>
</dbReference>
<keyword evidence="14 15" id="KW-0472">Membrane</keyword>
<accession>A0A212RU79</accession>